<dbReference type="InterPro" id="IPR029033">
    <property type="entry name" value="His_PPase_superfam"/>
</dbReference>
<keyword evidence="5 6" id="KW-0413">Isomerase</keyword>
<feature type="binding site" evidence="6 8">
    <location>
        <begin position="24"/>
        <end position="25"/>
    </location>
    <ligand>
        <name>substrate</name>
    </ligand>
</feature>
<dbReference type="GO" id="GO:0004619">
    <property type="term" value="F:phosphoglycerate mutase activity"/>
    <property type="evidence" value="ECO:0007669"/>
    <property type="project" value="UniProtKB-UniRule"/>
</dbReference>
<keyword evidence="4 6" id="KW-0324">Glycolysis</keyword>
<dbReference type="AlphaFoldDB" id="A0A239TKD1"/>
<feature type="site" description="Transition state stabilizer" evidence="6 9">
    <location>
        <position position="185"/>
    </location>
</feature>
<feature type="active site" description="Tele-phosphohistidine intermediate" evidence="6 7">
    <location>
        <position position="12"/>
    </location>
</feature>
<feature type="active site" description="Proton donor/acceptor" evidence="6 7">
    <location>
        <position position="90"/>
    </location>
</feature>
<dbReference type="UniPathway" id="UPA00109">
    <property type="reaction ID" value="UER00186"/>
</dbReference>
<dbReference type="Pfam" id="PF00300">
    <property type="entry name" value="His_Phos_1"/>
    <property type="match status" value="2"/>
</dbReference>
<keyword evidence="3 6" id="KW-0312">Gluconeogenesis</keyword>
<feature type="binding site" evidence="6 8">
    <location>
        <begin position="117"/>
        <end position="118"/>
    </location>
    <ligand>
        <name>substrate</name>
    </ligand>
</feature>
<comment type="similarity">
    <text evidence="2 6">Belongs to the phosphoglycerate mutase family. BPG-dependent PGAM subfamily.</text>
</comment>
<dbReference type="NCBIfam" id="TIGR01258">
    <property type="entry name" value="pgm_1"/>
    <property type="match status" value="1"/>
</dbReference>
<evidence type="ECO:0000256" key="2">
    <source>
        <dbReference type="ARBA" id="ARBA00006717"/>
    </source>
</evidence>
<feature type="binding site" evidence="6 8">
    <location>
        <position position="101"/>
    </location>
    <ligand>
        <name>substrate</name>
    </ligand>
</feature>
<organism evidence="11 12">
    <name type="scientific">Megamonas hypermegale</name>
    <dbReference type="NCBI Taxonomy" id="158847"/>
    <lineage>
        <taxon>Bacteria</taxon>
        <taxon>Bacillati</taxon>
        <taxon>Bacillota</taxon>
        <taxon>Negativicutes</taxon>
        <taxon>Selenomonadales</taxon>
        <taxon>Selenomonadaceae</taxon>
        <taxon>Megamonas</taxon>
    </lineage>
</organism>
<dbReference type="GO" id="GO:0006096">
    <property type="term" value="P:glycolytic process"/>
    <property type="evidence" value="ECO:0007669"/>
    <property type="project" value="UniProtKB-UniRule"/>
</dbReference>
<reference evidence="11 12" key="1">
    <citation type="submission" date="2017-06" db="EMBL/GenBank/DDBJ databases">
        <authorList>
            <consortium name="Pathogen Informatics"/>
        </authorList>
    </citation>
    <scope>NUCLEOTIDE SEQUENCE [LARGE SCALE GENOMIC DNA]</scope>
    <source>
        <strain evidence="11 12">NCTC10570</strain>
    </source>
</reference>
<evidence type="ECO:0000256" key="9">
    <source>
        <dbReference type="PIRSR" id="PIRSR613078-3"/>
    </source>
</evidence>
<evidence type="ECO:0000256" key="6">
    <source>
        <dbReference type="HAMAP-Rule" id="MF_01039"/>
    </source>
</evidence>
<dbReference type="Proteomes" id="UP000215383">
    <property type="component" value="Chromosome 1"/>
</dbReference>
<dbReference type="SUPFAM" id="SSF53254">
    <property type="entry name" value="Phosphoglycerate mutase-like"/>
    <property type="match status" value="1"/>
</dbReference>
<dbReference type="GeneID" id="78506878"/>
<dbReference type="InterPro" id="IPR001345">
    <property type="entry name" value="PG/BPGM_mutase_AS"/>
</dbReference>
<dbReference type="CDD" id="cd07067">
    <property type="entry name" value="HP_PGM_like"/>
    <property type="match status" value="1"/>
</dbReference>
<dbReference type="Gene3D" id="3.40.50.1240">
    <property type="entry name" value="Phosphoglycerate mutase-like"/>
    <property type="match status" value="1"/>
</dbReference>
<feature type="binding site" evidence="6 8">
    <location>
        <begin position="186"/>
        <end position="187"/>
    </location>
    <ligand>
        <name>substrate</name>
    </ligand>
</feature>
<dbReference type="PIRSF" id="PIRSF000709">
    <property type="entry name" value="6PFK_2-Ptase"/>
    <property type="match status" value="1"/>
</dbReference>
<evidence type="ECO:0000313" key="11">
    <source>
        <dbReference type="EMBL" id="SNU98022.1"/>
    </source>
</evidence>
<dbReference type="PANTHER" id="PTHR11931">
    <property type="entry name" value="PHOSPHOGLYCERATE MUTASE"/>
    <property type="match status" value="1"/>
</dbReference>
<dbReference type="NCBIfam" id="NF010713">
    <property type="entry name" value="PRK14115.1"/>
    <property type="match status" value="1"/>
</dbReference>
<evidence type="ECO:0000313" key="12">
    <source>
        <dbReference type="Proteomes" id="UP000215383"/>
    </source>
</evidence>
<evidence type="ECO:0000256" key="7">
    <source>
        <dbReference type="PIRSR" id="PIRSR613078-1"/>
    </source>
</evidence>
<proteinExistence type="inferred from homology"/>
<evidence type="ECO:0000256" key="5">
    <source>
        <dbReference type="ARBA" id="ARBA00023235"/>
    </source>
</evidence>
<feature type="binding site" evidence="6 8">
    <location>
        <begin position="90"/>
        <end position="93"/>
    </location>
    <ligand>
        <name>substrate</name>
    </ligand>
</feature>
<feature type="binding site" evidence="6 8">
    <location>
        <begin position="11"/>
        <end position="18"/>
    </location>
    <ligand>
        <name>substrate</name>
    </ligand>
</feature>
<evidence type="ECO:0000256" key="1">
    <source>
        <dbReference type="ARBA" id="ARBA00000380"/>
    </source>
</evidence>
<evidence type="ECO:0000256" key="8">
    <source>
        <dbReference type="PIRSR" id="PIRSR613078-2"/>
    </source>
</evidence>
<sequence length="254" mass="29244">MMSTKTLVLIRHGESIWNKENLFTGWTDVDLSANGVNEAREAGMQLKKLHYEFDICYTSYLKRAIHTLNNVLEQLDMEWLPVIKVWELNERHYGALQGLNKADTAAKYGEQQVKIWRRSFDVKPPLLDKDDERNPVWQKAYKNVDKNKLPLAESLKDTIARVVPYFLENIKPQLDNDKKVLIAAHGNSLRALVMYLENISEKDIVNLNLPTGVPLVYHLDDDFKILDKQFIGDAVVIAAKMQKVANQGKKLNNR</sequence>
<dbReference type="GO" id="GO:0006094">
    <property type="term" value="P:gluconeogenesis"/>
    <property type="evidence" value="ECO:0007669"/>
    <property type="project" value="UniProtKB-UniRule"/>
</dbReference>
<accession>A0A239TKD1</accession>
<dbReference type="PROSITE" id="PS00175">
    <property type="entry name" value="PG_MUTASE"/>
    <property type="match status" value="1"/>
</dbReference>
<evidence type="ECO:0000256" key="3">
    <source>
        <dbReference type="ARBA" id="ARBA00022432"/>
    </source>
</evidence>
<dbReference type="RefSeq" id="WP_331715173.1">
    <property type="nucleotide sequence ID" value="NZ_DXWG01000010.1"/>
</dbReference>
<evidence type="ECO:0000256" key="10">
    <source>
        <dbReference type="RuleBase" id="RU004512"/>
    </source>
</evidence>
<protein>
    <recommendedName>
        <fullName evidence="6 10">2,3-bisphosphoglycerate-dependent phosphoglycerate mutase</fullName>
        <shortName evidence="6">BPG-dependent PGAM</shortName>
        <shortName evidence="6">PGAM</shortName>
        <shortName evidence="6">Phosphoglyceromutase</shortName>
        <shortName evidence="6">dPGM</shortName>
        <ecNumber evidence="6 10">5.4.2.11</ecNumber>
    </recommendedName>
</protein>
<dbReference type="InterPro" id="IPR013078">
    <property type="entry name" value="His_Pase_superF_clade-1"/>
</dbReference>
<dbReference type="InterPro" id="IPR005952">
    <property type="entry name" value="Phosphogly_mut1"/>
</dbReference>
<comment type="function">
    <text evidence="6 10">Catalyzes the interconversion of 2-phosphoglycerate and 3-phosphoglycerate.</text>
</comment>
<dbReference type="SMART" id="SM00855">
    <property type="entry name" value="PGAM"/>
    <property type="match status" value="1"/>
</dbReference>
<dbReference type="HAMAP" id="MF_01039">
    <property type="entry name" value="PGAM_GpmA"/>
    <property type="match status" value="1"/>
</dbReference>
<comment type="catalytic activity">
    <reaction evidence="1 6 10">
        <text>(2R)-2-phosphoglycerate = (2R)-3-phosphoglycerate</text>
        <dbReference type="Rhea" id="RHEA:15901"/>
        <dbReference type="ChEBI" id="CHEBI:58272"/>
        <dbReference type="ChEBI" id="CHEBI:58289"/>
        <dbReference type="EC" id="5.4.2.11"/>
    </reaction>
</comment>
<feature type="binding site" evidence="6 8">
    <location>
        <position position="63"/>
    </location>
    <ligand>
        <name>substrate</name>
    </ligand>
</feature>
<evidence type="ECO:0000256" key="4">
    <source>
        <dbReference type="ARBA" id="ARBA00023152"/>
    </source>
</evidence>
<name>A0A239TKD1_9FIRM</name>
<dbReference type="EC" id="5.4.2.11" evidence="6 10"/>
<dbReference type="eggNOG" id="COG0588">
    <property type="taxonomic scope" value="Bacteria"/>
</dbReference>
<dbReference type="EMBL" id="LT906446">
    <property type="protein sequence ID" value="SNU98022.1"/>
    <property type="molecule type" value="Genomic_DNA"/>
</dbReference>
<comment type="pathway">
    <text evidence="6 10">Carbohydrate degradation; glycolysis; pyruvate from D-glyceraldehyde 3-phosphate: step 3/5.</text>
</comment>
<dbReference type="FunFam" id="3.40.50.1240:FF:000003">
    <property type="entry name" value="2,3-bisphosphoglycerate-dependent phosphoglycerate mutase"/>
    <property type="match status" value="1"/>
</dbReference>
<gene>
    <name evidence="6 11" type="primary">gpmA</name>
    <name evidence="11" type="ORF">SAMEA4364220_00858</name>
</gene>
<keyword evidence="12" id="KW-1185">Reference proteome</keyword>